<evidence type="ECO:0000313" key="1">
    <source>
        <dbReference type="EMBL" id="AEF86500.1"/>
    </source>
</evidence>
<reference evidence="1 2" key="2">
    <citation type="journal article" date="2011" name="ISME J.">
        <title>RNA-seq reveals cooperative metabolic interactions between two termite-gut spirochete species in co-culture.</title>
        <authorList>
            <person name="Rosenthal A.Z."/>
            <person name="Matson E.G."/>
            <person name="Eldar A."/>
            <person name="Leadbetter J.R."/>
        </authorList>
    </citation>
    <scope>NUCLEOTIDE SEQUENCE [LARGE SCALE GENOMIC DNA]</scope>
    <source>
        <strain evidence="2">ATCC BAA-887 / DSM 12427 / ZAS-2</strain>
    </source>
</reference>
<keyword evidence="2" id="KW-1185">Reference proteome</keyword>
<dbReference type="AlphaFoldDB" id="F5YL56"/>
<dbReference type="Proteomes" id="UP000009223">
    <property type="component" value="Chromosome"/>
</dbReference>
<evidence type="ECO:0008006" key="3">
    <source>
        <dbReference type="Google" id="ProtNLM"/>
    </source>
</evidence>
<organism evidence="1 2">
    <name type="scientific">Treponema primitia (strain ATCC BAA-887 / DSM 12427 / ZAS-2)</name>
    <dbReference type="NCBI Taxonomy" id="545694"/>
    <lineage>
        <taxon>Bacteria</taxon>
        <taxon>Pseudomonadati</taxon>
        <taxon>Spirochaetota</taxon>
        <taxon>Spirochaetia</taxon>
        <taxon>Spirochaetales</taxon>
        <taxon>Treponemataceae</taxon>
        <taxon>Treponema</taxon>
    </lineage>
</organism>
<protein>
    <recommendedName>
        <fullName evidence="3">Transposase</fullName>
    </recommendedName>
</protein>
<dbReference type="KEGG" id="tpi:TREPR_1874"/>
<sequence>MDRICCVKQSLRSGKTISHIFMGNGRYKKIALAFHDKPIRYIIAT</sequence>
<name>F5YL56_TREPZ</name>
<evidence type="ECO:0000313" key="2">
    <source>
        <dbReference type="Proteomes" id="UP000009223"/>
    </source>
</evidence>
<dbReference type="STRING" id="545694.TREPR_1874"/>
<reference evidence="2" key="1">
    <citation type="submission" date="2009-12" db="EMBL/GenBank/DDBJ databases">
        <title>Complete sequence of Treponema primitia strain ZAS-2.</title>
        <authorList>
            <person name="Tetu S.G."/>
            <person name="Matson E."/>
            <person name="Ren Q."/>
            <person name="Seshadri R."/>
            <person name="Elbourne L."/>
            <person name="Hassan K.A."/>
            <person name="Durkin A."/>
            <person name="Radune D."/>
            <person name="Mohamoud Y."/>
            <person name="Shay R."/>
            <person name="Jin S."/>
            <person name="Zhang X."/>
            <person name="Lucey K."/>
            <person name="Ballor N.R."/>
            <person name="Ottesen E."/>
            <person name="Rosenthal R."/>
            <person name="Allen A."/>
            <person name="Leadbetter J.R."/>
            <person name="Paulsen I.T."/>
        </authorList>
    </citation>
    <scope>NUCLEOTIDE SEQUENCE [LARGE SCALE GENOMIC DNA]</scope>
    <source>
        <strain evidence="2">ATCC BAA-887 / DSM 12427 / ZAS-2</strain>
    </source>
</reference>
<gene>
    <name evidence="1" type="ordered locus">TREPR_1874</name>
</gene>
<proteinExistence type="predicted"/>
<dbReference type="EMBL" id="CP001843">
    <property type="protein sequence ID" value="AEF86500.1"/>
    <property type="molecule type" value="Genomic_DNA"/>
</dbReference>
<dbReference type="HOGENOM" id="CLU_3206608_0_0_12"/>
<accession>F5YL56</accession>